<gene>
    <name evidence="3" type="ORF">METBIDRAFT_45047</name>
</gene>
<evidence type="ECO:0000313" key="4">
    <source>
        <dbReference type="Proteomes" id="UP000092555"/>
    </source>
</evidence>
<dbReference type="SUPFAM" id="SSF54768">
    <property type="entry name" value="dsRNA-binding domain-like"/>
    <property type="match status" value="1"/>
</dbReference>
<dbReference type="SUPFAM" id="SSF69065">
    <property type="entry name" value="RNase III domain-like"/>
    <property type="match status" value="1"/>
</dbReference>
<feature type="compositionally biased region" description="Acidic residues" evidence="1">
    <location>
        <begin position="422"/>
        <end position="438"/>
    </location>
</feature>
<evidence type="ECO:0000259" key="2">
    <source>
        <dbReference type="PROSITE" id="PS50142"/>
    </source>
</evidence>
<evidence type="ECO:0000313" key="3">
    <source>
        <dbReference type="EMBL" id="OBA19837.1"/>
    </source>
</evidence>
<sequence length="543" mass="61495">MSDPVLAWCDDIHLVRGNVSQLQATLNQIITKTPTVTQYKNMISTYDSPDADKTTDAPSILEKLRSIMHSPQVKVAVRLKSLYDRGYLPFLLGLSRINFRSQKSDRFVGYLLDYNPPKVDSSEMFPEEGDFIRNTHNDPENVSYPPSLPPIENQLLLRLVFTDKSLRQPSDFLELEFSDGFHDYNNNHNRKLMLRGKDILNLALNDILDQEFPAAHEDDLVYLKHRLTSTSILAKLAFCYNFSDTVMHQIDQNTPTAEKLIIFKNVFLAYIGGMSKLEYTFQAIRLWIGRLYNPLICKLQADKGKSQLKNVSSLAYVELNFMFRRVNNLTEEPTKRIRYEFKTLNTEVPVACQLVVSNVKLGIGLGSTLEEAKHKAAHTTFETPELRSQLMDILVSQIRIPLKEKDLASMKEASSTGKESVAEDDAYSPEISADEYEPEVPQSSNGRDTTKITHASLPKLNYNDWPPQTSQRIHLSETESVARTTEPPRAPKMQYVAPKHIPHHHNKQQAANGPSAAQTPARKPLPYGMLPPIPNMKKKGGTS</sequence>
<protein>
    <recommendedName>
        <fullName evidence="2">RNase III domain-containing protein</fullName>
    </recommendedName>
</protein>
<dbReference type="EMBL" id="LXTC01000005">
    <property type="protein sequence ID" value="OBA19837.1"/>
    <property type="molecule type" value="Genomic_DNA"/>
</dbReference>
<dbReference type="STRING" id="869754.A0A1A0H7G7"/>
<keyword evidence="4" id="KW-1185">Reference proteome</keyword>
<comment type="caution">
    <text evidence="3">The sequence shown here is derived from an EMBL/GenBank/DDBJ whole genome shotgun (WGS) entry which is preliminary data.</text>
</comment>
<feature type="compositionally biased region" description="Polar residues" evidence="1">
    <location>
        <begin position="508"/>
        <end position="518"/>
    </location>
</feature>
<dbReference type="GO" id="GO:0004525">
    <property type="term" value="F:ribonuclease III activity"/>
    <property type="evidence" value="ECO:0007669"/>
    <property type="project" value="InterPro"/>
</dbReference>
<feature type="domain" description="RNase III" evidence="2">
    <location>
        <begin position="148"/>
        <end position="274"/>
    </location>
</feature>
<dbReference type="OrthoDB" id="4087411at2759"/>
<dbReference type="AlphaFoldDB" id="A0A1A0H7G7"/>
<dbReference type="PROSITE" id="PS50142">
    <property type="entry name" value="RNASE_3_2"/>
    <property type="match status" value="1"/>
</dbReference>
<dbReference type="Proteomes" id="UP000092555">
    <property type="component" value="Unassembled WGS sequence"/>
</dbReference>
<dbReference type="Gene3D" id="1.10.1520.10">
    <property type="entry name" value="Ribonuclease III domain"/>
    <property type="match status" value="1"/>
</dbReference>
<reference evidence="3 4" key="1">
    <citation type="submission" date="2016-05" db="EMBL/GenBank/DDBJ databases">
        <title>Comparative genomics of biotechnologically important yeasts.</title>
        <authorList>
            <consortium name="DOE Joint Genome Institute"/>
            <person name="Riley R."/>
            <person name="Haridas S."/>
            <person name="Wolfe K.H."/>
            <person name="Lopes M.R."/>
            <person name="Hittinger C.T."/>
            <person name="Goker M."/>
            <person name="Salamov A."/>
            <person name="Wisecaver J."/>
            <person name="Long T.M."/>
            <person name="Aerts A.L."/>
            <person name="Barry K."/>
            <person name="Choi C."/>
            <person name="Clum A."/>
            <person name="Coughlan A.Y."/>
            <person name="Deshpande S."/>
            <person name="Douglass A.P."/>
            <person name="Hanson S.J."/>
            <person name="Klenk H.-P."/>
            <person name="LaButti K."/>
            <person name="Lapidus A."/>
            <person name="Lindquist E."/>
            <person name="Lipzen A."/>
            <person name="Meier-kolthoff J.P."/>
            <person name="Ohm R.A."/>
            <person name="Otillar R.P."/>
            <person name="Pangilinan J."/>
            <person name="Peng Y."/>
            <person name="Rokas A."/>
            <person name="Rosa C.A."/>
            <person name="Scheuner C."/>
            <person name="Sibirny A.A."/>
            <person name="Slot J.C."/>
            <person name="Stielow J.B."/>
            <person name="Sun H."/>
            <person name="Kurtzman C.P."/>
            <person name="Blackwell M."/>
            <person name="Grigoriev I.V."/>
            <person name="Jeffries T.W."/>
        </authorList>
    </citation>
    <scope>NUCLEOTIDE SEQUENCE [LARGE SCALE GENOMIC DNA]</scope>
    <source>
        <strain evidence="3 4">NRRL YB-4993</strain>
    </source>
</reference>
<accession>A0A1A0H7G7</accession>
<dbReference type="GeneID" id="30030845"/>
<dbReference type="Pfam" id="PF18497">
    <property type="entry name" value="RNase_3_N"/>
    <property type="match status" value="1"/>
</dbReference>
<dbReference type="GO" id="GO:0006396">
    <property type="term" value="P:RNA processing"/>
    <property type="evidence" value="ECO:0007669"/>
    <property type="project" value="InterPro"/>
</dbReference>
<dbReference type="InterPro" id="IPR036389">
    <property type="entry name" value="RNase_III_sf"/>
</dbReference>
<feature type="compositionally biased region" description="Polar residues" evidence="1">
    <location>
        <begin position="466"/>
        <end position="483"/>
    </location>
</feature>
<proteinExistence type="predicted"/>
<name>A0A1A0H7G7_9ASCO</name>
<feature type="region of interest" description="Disordered" evidence="1">
    <location>
        <begin position="410"/>
        <end position="543"/>
    </location>
</feature>
<dbReference type="InterPro" id="IPR040540">
    <property type="entry name" value="RNase_3_N"/>
</dbReference>
<dbReference type="InterPro" id="IPR000999">
    <property type="entry name" value="RNase_III_dom"/>
</dbReference>
<dbReference type="RefSeq" id="XP_018710362.1">
    <property type="nucleotide sequence ID" value="XM_018857869.1"/>
</dbReference>
<organism evidence="3 4">
    <name type="scientific">Metschnikowia bicuspidata var. bicuspidata NRRL YB-4993</name>
    <dbReference type="NCBI Taxonomy" id="869754"/>
    <lineage>
        <taxon>Eukaryota</taxon>
        <taxon>Fungi</taxon>
        <taxon>Dikarya</taxon>
        <taxon>Ascomycota</taxon>
        <taxon>Saccharomycotina</taxon>
        <taxon>Pichiomycetes</taxon>
        <taxon>Metschnikowiaceae</taxon>
        <taxon>Metschnikowia</taxon>
    </lineage>
</organism>
<evidence type="ECO:0000256" key="1">
    <source>
        <dbReference type="SAM" id="MobiDB-lite"/>
    </source>
</evidence>